<dbReference type="Proteomes" id="UP001175001">
    <property type="component" value="Unassembled WGS sequence"/>
</dbReference>
<dbReference type="PANTHER" id="PTHR42718:SF9">
    <property type="entry name" value="MAJOR FACILITATOR SUPERFAMILY MULTIDRUG TRANSPORTER MFSC"/>
    <property type="match status" value="1"/>
</dbReference>
<feature type="transmembrane region" description="Helical" evidence="7">
    <location>
        <begin position="426"/>
        <end position="446"/>
    </location>
</feature>
<dbReference type="SUPFAM" id="SSF103473">
    <property type="entry name" value="MFS general substrate transporter"/>
    <property type="match status" value="1"/>
</dbReference>
<keyword evidence="2" id="KW-0813">Transport</keyword>
<evidence type="ECO:0000313" key="9">
    <source>
        <dbReference type="Proteomes" id="UP001175001"/>
    </source>
</evidence>
<dbReference type="Gene3D" id="1.20.1720.10">
    <property type="entry name" value="Multidrug resistance protein D"/>
    <property type="match status" value="1"/>
</dbReference>
<keyword evidence="9" id="KW-1185">Reference proteome</keyword>
<comment type="subcellular location">
    <subcellularLocation>
        <location evidence="1">Membrane</location>
        <topology evidence="1">Multi-pass membrane protein</topology>
    </subcellularLocation>
</comment>
<feature type="compositionally biased region" description="Polar residues" evidence="6">
    <location>
        <begin position="468"/>
        <end position="478"/>
    </location>
</feature>
<evidence type="ECO:0000313" key="8">
    <source>
        <dbReference type="EMBL" id="KAK0647414.1"/>
    </source>
</evidence>
<evidence type="ECO:0000256" key="1">
    <source>
        <dbReference type="ARBA" id="ARBA00004141"/>
    </source>
</evidence>
<feature type="region of interest" description="Disordered" evidence="6">
    <location>
        <begin position="451"/>
        <end position="478"/>
    </location>
</feature>
<feature type="transmembrane region" description="Helical" evidence="7">
    <location>
        <begin position="226"/>
        <end position="251"/>
    </location>
</feature>
<feature type="transmembrane region" description="Helical" evidence="7">
    <location>
        <begin position="47"/>
        <end position="66"/>
    </location>
</feature>
<evidence type="ECO:0000256" key="6">
    <source>
        <dbReference type="SAM" id="MobiDB-lite"/>
    </source>
</evidence>
<feature type="transmembrane region" description="Helical" evidence="7">
    <location>
        <begin position="118"/>
        <end position="144"/>
    </location>
</feature>
<feature type="transmembrane region" description="Helical" evidence="7">
    <location>
        <begin position="78"/>
        <end position="98"/>
    </location>
</feature>
<keyword evidence="5 7" id="KW-0472">Membrane</keyword>
<organism evidence="8 9">
    <name type="scientific">Lasiodiplodia hormozganensis</name>
    <dbReference type="NCBI Taxonomy" id="869390"/>
    <lineage>
        <taxon>Eukaryota</taxon>
        <taxon>Fungi</taxon>
        <taxon>Dikarya</taxon>
        <taxon>Ascomycota</taxon>
        <taxon>Pezizomycotina</taxon>
        <taxon>Dothideomycetes</taxon>
        <taxon>Dothideomycetes incertae sedis</taxon>
        <taxon>Botryosphaeriales</taxon>
        <taxon>Botryosphaeriaceae</taxon>
        <taxon>Lasiodiplodia</taxon>
    </lineage>
</organism>
<evidence type="ECO:0000256" key="7">
    <source>
        <dbReference type="SAM" id="Phobius"/>
    </source>
</evidence>
<feature type="transmembrane region" description="Helical" evidence="7">
    <location>
        <begin position="381"/>
        <end position="403"/>
    </location>
</feature>
<keyword evidence="4 7" id="KW-1133">Transmembrane helix</keyword>
<feature type="transmembrane region" description="Helical" evidence="7">
    <location>
        <begin position="298"/>
        <end position="317"/>
    </location>
</feature>
<gene>
    <name evidence="8" type="primary">cmcT_1</name>
    <name evidence="8" type="ORF">DIS24_g7765</name>
</gene>
<sequence length="478" mass="51024">MGFDSLRFDGLSHTPCYTSLVEADLLLQFGGFLMVGGRLGDVFEHKFILQVGMSLFNIATLVCGVVPNKIGLVVGRAFQGLAAALTIPSAQALVSLLFEDPKSRVLAFGVWGATGSTGFVYIFWFTLIVEGTLQALSLLLLWAFKGPATNSQDNDKSTFNILSRFDPLGICLSIPGLILLVYGLTTGNIHGWDQASVIATIVIAVCLLGAFAFVELRFAAHPLIPIYLWSDTIKISGCVIAAFTYAVWQGANYLLTLQLQDFGFSALQTSVHFLPLGITACVVNFIIPHLLSPVGPRLLLTISWILAIVGVVLLSLMNSNDDYWRYCLPGMILYITGVGTVYYVGNVVVVASALAKDQGSISGVYNVRFPSPIFVSLSDSLALCQMCLNVGGAVLGVAVLTVIDNSVTANNGGQNNAQARLDGYRAGYYGAIFMCGLAIILSVLAIRPKKEEADGTADGQCEAESDSSRATPSSKENV</sequence>
<dbReference type="Pfam" id="PF07690">
    <property type="entry name" value="MFS_1"/>
    <property type="match status" value="1"/>
</dbReference>
<feature type="transmembrane region" description="Helical" evidence="7">
    <location>
        <begin position="196"/>
        <end position="214"/>
    </location>
</feature>
<dbReference type="AlphaFoldDB" id="A0AA39Y7D6"/>
<dbReference type="GO" id="GO:0016020">
    <property type="term" value="C:membrane"/>
    <property type="evidence" value="ECO:0007669"/>
    <property type="project" value="UniProtKB-SubCell"/>
</dbReference>
<evidence type="ECO:0000256" key="4">
    <source>
        <dbReference type="ARBA" id="ARBA00022989"/>
    </source>
</evidence>
<feature type="transmembrane region" description="Helical" evidence="7">
    <location>
        <begin position="271"/>
        <end position="291"/>
    </location>
</feature>
<dbReference type="GO" id="GO:0022857">
    <property type="term" value="F:transmembrane transporter activity"/>
    <property type="evidence" value="ECO:0007669"/>
    <property type="project" value="InterPro"/>
</dbReference>
<feature type="transmembrane region" description="Helical" evidence="7">
    <location>
        <begin position="323"/>
        <end position="344"/>
    </location>
</feature>
<dbReference type="Gene3D" id="1.20.1250.20">
    <property type="entry name" value="MFS general substrate transporter like domains"/>
    <property type="match status" value="1"/>
</dbReference>
<proteinExistence type="predicted"/>
<name>A0AA39Y7D6_9PEZI</name>
<dbReference type="PANTHER" id="PTHR42718">
    <property type="entry name" value="MAJOR FACILITATOR SUPERFAMILY MULTIDRUG TRANSPORTER MFSC"/>
    <property type="match status" value="1"/>
</dbReference>
<evidence type="ECO:0000256" key="2">
    <source>
        <dbReference type="ARBA" id="ARBA00022448"/>
    </source>
</evidence>
<dbReference type="InterPro" id="IPR036259">
    <property type="entry name" value="MFS_trans_sf"/>
</dbReference>
<protein>
    <submittedName>
        <fullName evidence="8">Cephamycin export protein CmcT</fullName>
    </submittedName>
</protein>
<evidence type="ECO:0000256" key="3">
    <source>
        <dbReference type="ARBA" id="ARBA00022692"/>
    </source>
</evidence>
<comment type="caution">
    <text evidence="8">The sequence shown here is derived from an EMBL/GenBank/DDBJ whole genome shotgun (WGS) entry which is preliminary data.</text>
</comment>
<feature type="transmembrane region" description="Helical" evidence="7">
    <location>
        <begin position="165"/>
        <end position="184"/>
    </location>
</feature>
<evidence type="ECO:0000256" key="5">
    <source>
        <dbReference type="ARBA" id="ARBA00023136"/>
    </source>
</evidence>
<dbReference type="InterPro" id="IPR011701">
    <property type="entry name" value="MFS"/>
</dbReference>
<reference evidence="8" key="1">
    <citation type="submission" date="2023-06" db="EMBL/GenBank/DDBJ databases">
        <title>Multi-omics analyses reveal the molecular pathogenesis toolkit of Lasiodiplodia hormozganensis, a cross-kingdom pathogen.</title>
        <authorList>
            <person name="Felix C."/>
            <person name="Meneses R."/>
            <person name="Goncalves M.F.M."/>
            <person name="Tilleman L."/>
            <person name="Duarte A.S."/>
            <person name="Jorrin-Novo J.V."/>
            <person name="Van De Peer Y."/>
            <person name="Deforce D."/>
            <person name="Van Nieuwerburgh F."/>
            <person name="Esteves A.C."/>
            <person name="Alves A."/>
        </authorList>
    </citation>
    <scope>NUCLEOTIDE SEQUENCE</scope>
    <source>
        <strain evidence="8">CBS 339.90</strain>
    </source>
</reference>
<accession>A0AA39Y7D6</accession>
<keyword evidence="3 7" id="KW-0812">Transmembrane</keyword>
<dbReference type="EMBL" id="JAUJDW010000050">
    <property type="protein sequence ID" value="KAK0647414.1"/>
    <property type="molecule type" value="Genomic_DNA"/>
</dbReference>